<evidence type="ECO:0000256" key="1">
    <source>
        <dbReference type="SAM" id="MobiDB-lite"/>
    </source>
</evidence>
<evidence type="ECO:0000313" key="2">
    <source>
        <dbReference type="EMBL" id="GFZ02553.1"/>
    </source>
</evidence>
<feature type="region of interest" description="Disordered" evidence="1">
    <location>
        <begin position="126"/>
        <end position="145"/>
    </location>
</feature>
<accession>A0A7J0FV43</accession>
<feature type="compositionally biased region" description="Polar residues" evidence="1">
    <location>
        <begin position="1"/>
        <end position="12"/>
    </location>
</feature>
<name>A0A7J0FV43_9ERIC</name>
<feature type="region of interest" description="Disordered" evidence="1">
    <location>
        <begin position="1"/>
        <end position="35"/>
    </location>
</feature>
<gene>
    <name evidence="2" type="ORF">Acr_15g0011610</name>
</gene>
<keyword evidence="3" id="KW-1185">Reference proteome</keyword>
<sequence length="283" mass="31696">MGTTKQSESQALVSEGSRERGRGKGRYHYKGTEKGRWRSQARGRTVRYFYCDQKGYIKRDYPKYKAPDQSSNTAATIVMANENESDVLLATLKDGKHASDAYEWRTTQLVELLAEGGAIVRHESSGISEKNGQGKQPLHRGMQSKRRGTWKIYNGTSGSGVDVQKEAQRKETKLILRSCTTKGAATPKRVFFALDLIIGSNLSNCAHKGGEMKSRQLAKSYGRAGPEAIRMDNLKTSDYPLMGWRGRLLSLAHLDESKPIWMSPNPVAKPKANWSLYGVFMWQ</sequence>
<dbReference type="AlphaFoldDB" id="A0A7J0FV43"/>
<dbReference type="Proteomes" id="UP000585474">
    <property type="component" value="Unassembled WGS sequence"/>
</dbReference>
<evidence type="ECO:0000313" key="3">
    <source>
        <dbReference type="Proteomes" id="UP000585474"/>
    </source>
</evidence>
<protein>
    <submittedName>
        <fullName evidence="2">Uncharacterized protein</fullName>
    </submittedName>
</protein>
<dbReference type="EMBL" id="BJWL01000015">
    <property type="protein sequence ID" value="GFZ02553.1"/>
    <property type="molecule type" value="Genomic_DNA"/>
</dbReference>
<organism evidence="2 3">
    <name type="scientific">Actinidia rufa</name>
    <dbReference type="NCBI Taxonomy" id="165716"/>
    <lineage>
        <taxon>Eukaryota</taxon>
        <taxon>Viridiplantae</taxon>
        <taxon>Streptophyta</taxon>
        <taxon>Embryophyta</taxon>
        <taxon>Tracheophyta</taxon>
        <taxon>Spermatophyta</taxon>
        <taxon>Magnoliopsida</taxon>
        <taxon>eudicotyledons</taxon>
        <taxon>Gunneridae</taxon>
        <taxon>Pentapetalae</taxon>
        <taxon>asterids</taxon>
        <taxon>Ericales</taxon>
        <taxon>Actinidiaceae</taxon>
        <taxon>Actinidia</taxon>
    </lineage>
</organism>
<reference evidence="2 3" key="1">
    <citation type="submission" date="2019-07" db="EMBL/GenBank/DDBJ databases">
        <title>De Novo Assembly of kiwifruit Actinidia rufa.</title>
        <authorList>
            <person name="Sugita-Konishi S."/>
            <person name="Sato K."/>
            <person name="Mori E."/>
            <person name="Abe Y."/>
            <person name="Kisaki G."/>
            <person name="Hamano K."/>
            <person name="Suezawa K."/>
            <person name="Otani M."/>
            <person name="Fukuda T."/>
            <person name="Manabe T."/>
            <person name="Gomi K."/>
            <person name="Tabuchi M."/>
            <person name="Akimitsu K."/>
            <person name="Kataoka I."/>
        </authorList>
    </citation>
    <scope>NUCLEOTIDE SEQUENCE [LARGE SCALE GENOMIC DNA]</scope>
    <source>
        <strain evidence="3">cv. Fuchu</strain>
    </source>
</reference>
<comment type="caution">
    <text evidence="2">The sequence shown here is derived from an EMBL/GenBank/DDBJ whole genome shotgun (WGS) entry which is preliminary data.</text>
</comment>
<dbReference type="OrthoDB" id="2012683at2759"/>
<proteinExistence type="predicted"/>